<evidence type="ECO:0000313" key="4">
    <source>
        <dbReference type="Ensembl" id="ENSOMEP00000035604.1"/>
    </source>
</evidence>
<dbReference type="Ensembl" id="ENSOMET00000030649.1">
    <property type="protein sequence ID" value="ENSOMEP00000035604.1"/>
    <property type="gene ID" value="ENSOMEG00000022941.1"/>
</dbReference>
<reference evidence="4" key="1">
    <citation type="submission" date="2025-08" db="UniProtKB">
        <authorList>
            <consortium name="Ensembl"/>
        </authorList>
    </citation>
    <scope>IDENTIFICATION</scope>
</reference>
<keyword evidence="2" id="KW-0732">Signal</keyword>
<proteinExistence type="predicted"/>
<dbReference type="Gene3D" id="3.10.100.10">
    <property type="entry name" value="Mannose-Binding Protein A, subunit A"/>
    <property type="match status" value="1"/>
</dbReference>
<dbReference type="InterPro" id="IPR016186">
    <property type="entry name" value="C-type_lectin-like/link_sf"/>
</dbReference>
<dbReference type="PROSITE" id="PS00615">
    <property type="entry name" value="C_TYPE_LECTIN_1"/>
    <property type="match status" value="1"/>
</dbReference>
<keyword evidence="5" id="KW-1185">Reference proteome</keyword>
<dbReference type="PaxDb" id="30732-ENSOMEP00000035604"/>
<accession>A0A3B3E1L6</accession>
<dbReference type="AlphaFoldDB" id="A0A3B3E1L6"/>
<dbReference type="OMA" id="HDITEYH"/>
<dbReference type="CDD" id="cd00037">
    <property type="entry name" value="CLECT"/>
    <property type="match status" value="1"/>
</dbReference>
<evidence type="ECO:0000313" key="5">
    <source>
        <dbReference type="Proteomes" id="UP000261560"/>
    </source>
</evidence>
<feature type="domain" description="C-type lectin" evidence="3">
    <location>
        <begin position="64"/>
        <end position="183"/>
    </location>
</feature>
<dbReference type="SMART" id="SM00034">
    <property type="entry name" value="CLECT"/>
    <property type="match status" value="1"/>
</dbReference>
<dbReference type="InterPro" id="IPR050111">
    <property type="entry name" value="C-type_lectin/snaclec_domain"/>
</dbReference>
<sequence>HNTRFALVRLWCVSLIVSPSHFNFVSVTSSIFYSGCVTLWSGETSARNDLVKRSGDCGNDWSQFNNRCSRFMSGVQTWPRAEKSCMSIGGNLASVHSIDEYHKIQELIKTTTHEYTKAWVGGSDAQESNVWLWSDGSSFHYTDWCSGQPNYFLVSQHCIQINYSSEKCWDNLGCNDHRTFVCVKKM</sequence>
<dbReference type="PANTHER" id="PTHR22803">
    <property type="entry name" value="MANNOSE, PHOSPHOLIPASE, LECTIN RECEPTOR RELATED"/>
    <property type="match status" value="1"/>
</dbReference>
<dbReference type="SUPFAM" id="SSF56436">
    <property type="entry name" value="C-type lectin-like"/>
    <property type="match status" value="1"/>
</dbReference>
<keyword evidence="1" id="KW-1015">Disulfide bond</keyword>
<feature type="signal peptide" evidence="2">
    <location>
        <begin position="1"/>
        <end position="22"/>
    </location>
</feature>
<dbReference type="InterPro" id="IPR001304">
    <property type="entry name" value="C-type_lectin-like"/>
</dbReference>
<dbReference type="InterPro" id="IPR016187">
    <property type="entry name" value="CTDL_fold"/>
</dbReference>
<feature type="chain" id="PRO_5017263772" description="C-type lectin domain-containing protein" evidence="2">
    <location>
        <begin position="23"/>
        <end position="186"/>
    </location>
</feature>
<dbReference type="Proteomes" id="UP000261560">
    <property type="component" value="Unplaced"/>
</dbReference>
<reference evidence="4" key="2">
    <citation type="submission" date="2025-09" db="UniProtKB">
        <authorList>
            <consortium name="Ensembl"/>
        </authorList>
    </citation>
    <scope>IDENTIFICATION</scope>
</reference>
<dbReference type="GeneTree" id="ENSGT00940000161814"/>
<protein>
    <recommendedName>
        <fullName evidence="3">C-type lectin domain-containing protein</fullName>
    </recommendedName>
</protein>
<evidence type="ECO:0000256" key="2">
    <source>
        <dbReference type="SAM" id="SignalP"/>
    </source>
</evidence>
<evidence type="ECO:0000259" key="3">
    <source>
        <dbReference type="PROSITE" id="PS50041"/>
    </source>
</evidence>
<dbReference type="STRING" id="30732.ENSOMEP00000035604"/>
<evidence type="ECO:0000256" key="1">
    <source>
        <dbReference type="ARBA" id="ARBA00023157"/>
    </source>
</evidence>
<name>A0A3B3E1L6_ORYME</name>
<dbReference type="InterPro" id="IPR018378">
    <property type="entry name" value="C-type_lectin_CS"/>
</dbReference>
<organism evidence="4 5">
    <name type="scientific">Oryzias melastigma</name>
    <name type="common">Marine medaka</name>
    <dbReference type="NCBI Taxonomy" id="30732"/>
    <lineage>
        <taxon>Eukaryota</taxon>
        <taxon>Metazoa</taxon>
        <taxon>Chordata</taxon>
        <taxon>Craniata</taxon>
        <taxon>Vertebrata</taxon>
        <taxon>Euteleostomi</taxon>
        <taxon>Actinopterygii</taxon>
        <taxon>Neopterygii</taxon>
        <taxon>Teleostei</taxon>
        <taxon>Neoteleostei</taxon>
        <taxon>Acanthomorphata</taxon>
        <taxon>Ovalentaria</taxon>
        <taxon>Atherinomorphae</taxon>
        <taxon>Beloniformes</taxon>
        <taxon>Adrianichthyidae</taxon>
        <taxon>Oryziinae</taxon>
        <taxon>Oryzias</taxon>
    </lineage>
</organism>
<dbReference type="Pfam" id="PF00059">
    <property type="entry name" value="Lectin_C"/>
    <property type="match status" value="1"/>
</dbReference>
<dbReference type="PROSITE" id="PS50041">
    <property type="entry name" value="C_TYPE_LECTIN_2"/>
    <property type="match status" value="1"/>
</dbReference>